<accession>A0ACB6QAR3</accession>
<evidence type="ECO:0000313" key="1">
    <source>
        <dbReference type="EMBL" id="KAF2463585.1"/>
    </source>
</evidence>
<organism evidence="1 2">
    <name type="scientific">Lindgomyces ingoldianus</name>
    <dbReference type="NCBI Taxonomy" id="673940"/>
    <lineage>
        <taxon>Eukaryota</taxon>
        <taxon>Fungi</taxon>
        <taxon>Dikarya</taxon>
        <taxon>Ascomycota</taxon>
        <taxon>Pezizomycotina</taxon>
        <taxon>Dothideomycetes</taxon>
        <taxon>Pleosporomycetidae</taxon>
        <taxon>Pleosporales</taxon>
        <taxon>Lindgomycetaceae</taxon>
        <taxon>Lindgomyces</taxon>
    </lineage>
</organism>
<name>A0ACB6QAR3_9PLEO</name>
<protein>
    <submittedName>
        <fullName evidence="1">Uncharacterized protein</fullName>
    </submittedName>
</protein>
<sequence length="299" mass="34359">MFRYLFRQPVKFSQLLQREDNESLLSSSSTSTITLRDVSNDNNHRVIFIALVASIICSSITLGLALWIGLRWQGGQFVFDADKFCIYHLSRYSPLVKEVQPNWHVVHFNGSFLKENVYRQSAGPEVDAAWSALGVDYRSLIVPASEAERTGLRHDQVQVSDYYGGGFPANVEGLHHLHCLNLLRKALHWNYDYYRDQKEGAFSNSEYVVRYHVTHCLDILRQQLMCVVDVGVLGQVWYQPEGEGKPSPFTDFNTNHQCRDYEAVRMWAEAHQLPPESEVDMSRFYKKPEPGDTIIPEVP</sequence>
<reference evidence="1" key="1">
    <citation type="journal article" date="2020" name="Stud. Mycol.">
        <title>101 Dothideomycetes genomes: a test case for predicting lifestyles and emergence of pathogens.</title>
        <authorList>
            <person name="Haridas S."/>
            <person name="Albert R."/>
            <person name="Binder M."/>
            <person name="Bloem J."/>
            <person name="Labutti K."/>
            <person name="Salamov A."/>
            <person name="Andreopoulos B."/>
            <person name="Baker S."/>
            <person name="Barry K."/>
            <person name="Bills G."/>
            <person name="Bluhm B."/>
            <person name="Cannon C."/>
            <person name="Castanera R."/>
            <person name="Culley D."/>
            <person name="Daum C."/>
            <person name="Ezra D."/>
            <person name="Gonzalez J."/>
            <person name="Henrissat B."/>
            <person name="Kuo A."/>
            <person name="Liang C."/>
            <person name="Lipzen A."/>
            <person name="Lutzoni F."/>
            <person name="Magnuson J."/>
            <person name="Mondo S."/>
            <person name="Nolan M."/>
            <person name="Ohm R."/>
            <person name="Pangilinan J."/>
            <person name="Park H.-J."/>
            <person name="Ramirez L."/>
            <person name="Alfaro M."/>
            <person name="Sun H."/>
            <person name="Tritt A."/>
            <person name="Yoshinaga Y."/>
            <person name="Zwiers L.-H."/>
            <person name="Turgeon B."/>
            <person name="Goodwin S."/>
            <person name="Spatafora J."/>
            <person name="Crous P."/>
            <person name="Grigoriev I."/>
        </authorList>
    </citation>
    <scope>NUCLEOTIDE SEQUENCE</scope>
    <source>
        <strain evidence="1">ATCC 200398</strain>
    </source>
</reference>
<keyword evidence="2" id="KW-1185">Reference proteome</keyword>
<comment type="caution">
    <text evidence="1">The sequence shown here is derived from an EMBL/GenBank/DDBJ whole genome shotgun (WGS) entry which is preliminary data.</text>
</comment>
<gene>
    <name evidence="1" type="ORF">BDR25DRAFT_337742</name>
</gene>
<dbReference type="Proteomes" id="UP000799755">
    <property type="component" value="Unassembled WGS sequence"/>
</dbReference>
<evidence type="ECO:0000313" key="2">
    <source>
        <dbReference type="Proteomes" id="UP000799755"/>
    </source>
</evidence>
<dbReference type="EMBL" id="MU003548">
    <property type="protein sequence ID" value="KAF2463585.1"/>
    <property type="molecule type" value="Genomic_DNA"/>
</dbReference>
<proteinExistence type="predicted"/>